<dbReference type="EMBL" id="CP036433">
    <property type="protein sequence ID" value="QDU98998.1"/>
    <property type="molecule type" value="Genomic_DNA"/>
</dbReference>
<feature type="transmembrane region" description="Helical" evidence="5">
    <location>
        <begin position="368"/>
        <end position="387"/>
    </location>
</feature>
<keyword evidence="8" id="KW-1185">Reference proteome</keyword>
<dbReference type="Gene3D" id="1.20.1740.10">
    <property type="entry name" value="Amino acid/polyamine transporter I"/>
    <property type="match status" value="1"/>
</dbReference>
<evidence type="ECO:0000313" key="7">
    <source>
        <dbReference type="EMBL" id="QDU98998.1"/>
    </source>
</evidence>
<evidence type="ECO:0000256" key="5">
    <source>
        <dbReference type="SAM" id="Phobius"/>
    </source>
</evidence>
<feature type="transmembrane region" description="Helical" evidence="5">
    <location>
        <begin position="244"/>
        <end position="274"/>
    </location>
</feature>
<dbReference type="PANTHER" id="PTHR42770">
    <property type="entry name" value="AMINO ACID TRANSPORTER-RELATED"/>
    <property type="match status" value="1"/>
</dbReference>
<dbReference type="InterPro" id="IPR050367">
    <property type="entry name" value="APC_superfamily"/>
</dbReference>
<feature type="transmembrane region" description="Helical" evidence="5">
    <location>
        <begin position="56"/>
        <end position="79"/>
    </location>
</feature>
<dbReference type="GO" id="GO:0016020">
    <property type="term" value="C:membrane"/>
    <property type="evidence" value="ECO:0007669"/>
    <property type="project" value="UniProtKB-SubCell"/>
</dbReference>
<dbReference type="AlphaFoldDB" id="A0A518E4K4"/>
<evidence type="ECO:0000313" key="8">
    <source>
        <dbReference type="Proteomes" id="UP000317648"/>
    </source>
</evidence>
<dbReference type="PIRSF" id="PIRSF006060">
    <property type="entry name" value="AA_transporter"/>
    <property type="match status" value="1"/>
</dbReference>
<keyword evidence="4 5" id="KW-0472">Membrane</keyword>
<feature type="transmembrane region" description="Helical" evidence="5">
    <location>
        <begin position="26"/>
        <end position="50"/>
    </location>
</feature>
<feature type="transmembrane region" description="Helical" evidence="5">
    <location>
        <begin position="100"/>
        <end position="124"/>
    </location>
</feature>
<feature type="domain" description="Amino acid permease/ SLC12A" evidence="6">
    <location>
        <begin position="28"/>
        <end position="411"/>
    </location>
</feature>
<dbReference type="KEGG" id="lcre:Pla8534_69090"/>
<reference evidence="7 8" key="1">
    <citation type="submission" date="2019-02" db="EMBL/GenBank/DDBJ databases">
        <title>Deep-cultivation of Planctomycetes and their phenomic and genomic characterization uncovers novel biology.</title>
        <authorList>
            <person name="Wiegand S."/>
            <person name="Jogler M."/>
            <person name="Boedeker C."/>
            <person name="Pinto D."/>
            <person name="Vollmers J."/>
            <person name="Rivas-Marin E."/>
            <person name="Kohn T."/>
            <person name="Peeters S.H."/>
            <person name="Heuer A."/>
            <person name="Rast P."/>
            <person name="Oberbeckmann S."/>
            <person name="Bunk B."/>
            <person name="Jeske O."/>
            <person name="Meyerdierks A."/>
            <person name="Storesund J.E."/>
            <person name="Kallscheuer N."/>
            <person name="Luecker S."/>
            <person name="Lage O.M."/>
            <person name="Pohl T."/>
            <person name="Merkel B.J."/>
            <person name="Hornburger P."/>
            <person name="Mueller R.-W."/>
            <person name="Bruemmer F."/>
            <person name="Labrenz M."/>
            <person name="Spormann A.M."/>
            <person name="Op den Camp H."/>
            <person name="Overmann J."/>
            <person name="Amann R."/>
            <person name="Jetten M.S.M."/>
            <person name="Mascher T."/>
            <person name="Medema M.H."/>
            <person name="Devos D.P."/>
            <person name="Kaster A.-K."/>
            <person name="Ovreas L."/>
            <person name="Rohde M."/>
            <person name="Galperin M.Y."/>
            <person name="Jogler C."/>
        </authorList>
    </citation>
    <scope>NUCLEOTIDE SEQUENCE [LARGE SCALE GENOMIC DNA]</scope>
    <source>
        <strain evidence="7 8">Pla85_3_4</strain>
    </source>
</reference>
<feature type="transmembrane region" description="Helical" evidence="5">
    <location>
        <begin position="394"/>
        <end position="412"/>
    </location>
</feature>
<keyword evidence="3 5" id="KW-1133">Transmembrane helix</keyword>
<proteinExistence type="predicted"/>
<dbReference type="Pfam" id="PF00324">
    <property type="entry name" value="AA_permease"/>
    <property type="match status" value="1"/>
</dbReference>
<dbReference type="RefSeq" id="WP_231756472.1">
    <property type="nucleotide sequence ID" value="NZ_CP036433.1"/>
</dbReference>
<dbReference type="InterPro" id="IPR004841">
    <property type="entry name" value="AA-permease/SLC12A_dom"/>
</dbReference>
<dbReference type="GO" id="GO:0055085">
    <property type="term" value="P:transmembrane transport"/>
    <property type="evidence" value="ECO:0007669"/>
    <property type="project" value="InterPro"/>
</dbReference>
<feature type="transmembrane region" description="Helical" evidence="5">
    <location>
        <begin position="206"/>
        <end position="223"/>
    </location>
</feature>
<organism evidence="7 8">
    <name type="scientific">Lignipirellula cremea</name>
    <dbReference type="NCBI Taxonomy" id="2528010"/>
    <lineage>
        <taxon>Bacteria</taxon>
        <taxon>Pseudomonadati</taxon>
        <taxon>Planctomycetota</taxon>
        <taxon>Planctomycetia</taxon>
        <taxon>Pirellulales</taxon>
        <taxon>Pirellulaceae</taxon>
        <taxon>Lignipirellula</taxon>
    </lineage>
</organism>
<feature type="transmembrane region" description="Helical" evidence="5">
    <location>
        <begin position="343"/>
        <end position="362"/>
    </location>
</feature>
<evidence type="ECO:0000259" key="6">
    <source>
        <dbReference type="Pfam" id="PF00324"/>
    </source>
</evidence>
<dbReference type="Proteomes" id="UP000317648">
    <property type="component" value="Chromosome"/>
</dbReference>
<gene>
    <name evidence="7" type="primary">yhdG_1</name>
    <name evidence="7" type="ORF">Pla8534_69090</name>
</gene>
<sequence length="448" mass="46355">MPASAPQETQPPSAPPAASLRRAVGIYGAVMMGLGSILGTGVFVSIGIGAGAAGPAVVLAILLAAGVAACNGLSSAQLAANHPVSGGAYEYGYRWLHPSLGFTAGWMFLCAKSASAATAALGLAGYLLHAFGASAGIVPLAAGTVVVLTILALTGIQRSSLANIVIVSLTLFALLLFVAAGLPLAWRSGVDHMQPFFAPTAGTSKLSGLLEACALMFVAYTGYGRIATLGEEMQEPRTNIPRAIILTLAISMTLYLAVSMTAISAVGAGALAAATLQQNAPLETVARGFDFPGVAILVSVGAATAMLGVLLNLILGLSRVALAMGRRGDLPPVLARLNQSQSTPYAAVIAVGAMIAALTLIGNVRTTWSFSAFTVLVYYALTNLAALRLTREERLYPVWIPWIGLCSCLFLACWVETRIWLTGFGLIAAGLLWQQIARRLFPHPQIPR</sequence>
<protein>
    <submittedName>
        <fullName evidence="7">Putative amino acid permease YhdG</fullName>
    </submittedName>
</protein>
<feature type="transmembrane region" description="Helical" evidence="5">
    <location>
        <begin position="418"/>
        <end position="436"/>
    </location>
</feature>
<dbReference type="PANTHER" id="PTHR42770:SF7">
    <property type="entry name" value="MEMBRANE PROTEIN"/>
    <property type="match status" value="1"/>
</dbReference>
<comment type="subcellular location">
    <subcellularLocation>
        <location evidence="1">Membrane</location>
        <topology evidence="1">Multi-pass membrane protein</topology>
    </subcellularLocation>
</comment>
<accession>A0A518E4K4</accession>
<feature type="transmembrane region" description="Helical" evidence="5">
    <location>
        <begin position="130"/>
        <end position="154"/>
    </location>
</feature>
<evidence type="ECO:0000256" key="1">
    <source>
        <dbReference type="ARBA" id="ARBA00004141"/>
    </source>
</evidence>
<name>A0A518E4K4_9BACT</name>
<feature type="transmembrane region" description="Helical" evidence="5">
    <location>
        <begin position="161"/>
        <end position="186"/>
    </location>
</feature>
<keyword evidence="2 5" id="KW-0812">Transmembrane</keyword>
<evidence type="ECO:0000256" key="4">
    <source>
        <dbReference type="ARBA" id="ARBA00023136"/>
    </source>
</evidence>
<evidence type="ECO:0000256" key="3">
    <source>
        <dbReference type="ARBA" id="ARBA00022989"/>
    </source>
</evidence>
<feature type="transmembrane region" description="Helical" evidence="5">
    <location>
        <begin position="294"/>
        <end position="322"/>
    </location>
</feature>
<evidence type="ECO:0000256" key="2">
    <source>
        <dbReference type="ARBA" id="ARBA00022692"/>
    </source>
</evidence>